<gene>
    <name evidence="1" type="ORF">T190423A01A_150011</name>
</gene>
<proteinExistence type="predicted"/>
<comment type="caution">
    <text evidence="1">The sequence shown here is derived from an EMBL/GenBank/DDBJ whole genome shotgun (WGS) entry which is preliminary data.</text>
</comment>
<accession>A0ABM9P765</accession>
<dbReference type="Proteomes" id="UP001497527">
    <property type="component" value="Unassembled WGS sequence"/>
</dbReference>
<name>A0ABM9P765_9FLAO</name>
<protein>
    <submittedName>
        <fullName evidence="1">Uncharacterized protein</fullName>
    </submittedName>
</protein>
<evidence type="ECO:0000313" key="1">
    <source>
        <dbReference type="EMBL" id="CAL2101424.1"/>
    </source>
</evidence>
<keyword evidence="2" id="KW-1185">Reference proteome</keyword>
<organism evidence="1 2">
    <name type="scientific">Tenacibaculum polynesiense</name>
    <dbReference type="NCBI Taxonomy" id="3137857"/>
    <lineage>
        <taxon>Bacteria</taxon>
        <taxon>Pseudomonadati</taxon>
        <taxon>Bacteroidota</taxon>
        <taxon>Flavobacteriia</taxon>
        <taxon>Flavobacteriales</taxon>
        <taxon>Flavobacteriaceae</taxon>
        <taxon>Tenacibaculum</taxon>
    </lineage>
</organism>
<reference evidence="1 2" key="1">
    <citation type="submission" date="2024-05" db="EMBL/GenBank/DDBJ databases">
        <authorList>
            <person name="Duchaud E."/>
        </authorList>
    </citation>
    <scope>NUCLEOTIDE SEQUENCE [LARGE SCALE GENOMIC DNA]</scope>
    <source>
        <strain evidence="1">Ena-SAMPLE-TAB-13-05-2024-13:56:06:370-140308</strain>
    </source>
</reference>
<sequence length="50" mass="5854">MIETDVLGINCYKSVMNYFISFFDYSALQNTMSIPTIRRDEEGHICLMKN</sequence>
<evidence type="ECO:0000313" key="2">
    <source>
        <dbReference type="Proteomes" id="UP001497527"/>
    </source>
</evidence>
<dbReference type="EMBL" id="CAXJIO010000006">
    <property type="protein sequence ID" value="CAL2101424.1"/>
    <property type="molecule type" value="Genomic_DNA"/>
</dbReference>